<dbReference type="SUPFAM" id="SSF50998">
    <property type="entry name" value="Quinoprotein alcohol dehydrogenase-like"/>
    <property type="match status" value="1"/>
</dbReference>
<keyword evidence="3" id="KW-1185">Reference proteome</keyword>
<protein>
    <recommendedName>
        <fullName evidence="4">PQQ-binding-like beta-propeller repeat protein</fullName>
    </recommendedName>
</protein>
<feature type="transmembrane region" description="Helical" evidence="1">
    <location>
        <begin position="27"/>
        <end position="45"/>
    </location>
</feature>
<evidence type="ECO:0000313" key="2">
    <source>
        <dbReference type="EMBL" id="MEJ8278448.1"/>
    </source>
</evidence>
<sequence>MLRARTLRSRLPLPGVPAERRHRGDRLVAAVLVLLLAGVAVLYAVQSPAANTESVPATAAPDPPPPAGAVPSGFTELWRAASPDTPVPLAVGDGVVVADGSRVSGRDPLTGAERWSYTRDLPLCTTGYADGRVLALYRNDEYCSELSTLQPAVGTRGPARTLDARPGTRLIGQDPVLATGQDYVETFRSDLVRTAEYGTVRALEEPGSQPRTGCAFLSFASAPDRAAVLERCPGEPAERLSVLRPSGTEGDRPAFDSSRVVGTDGAQVVAVSEERVAVLLPGVPRLAVYDRGGRGVGEFPVDAGATIARPADGVARTTADDARRYWWTGGATVALDTRSLQPAWSLPGTLGPGTRYGSRLLVPVPGGIADVDPATGVVARTLPVDRGPVTAPVLLAAQGALLAELRGGELVALGPSG</sequence>
<organism evidence="2 3">
    <name type="scientific">Pseudonocardia spirodelae</name>
    <dbReference type="NCBI Taxonomy" id="3133431"/>
    <lineage>
        <taxon>Bacteria</taxon>
        <taxon>Bacillati</taxon>
        <taxon>Actinomycetota</taxon>
        <taxon>Actinomycetes</taxon>
        <taxon>Pseudonocardiales</taxon>
        <taxon>Pseudonocardiaceae</taxon>
        <taxon>Pseudonocardia</taxon>
    </lineage>
</organism>
<accession>A0ABU8T467</accession>
<keyword evidence="1" id="KW-0812">Transmembrane</keyword>
<dbReference type="EMBL" id="JBBJUP010000004">
    <property type="protein sequence ID" value="MEJ8278448.1"/>
    <property type="molecule type" value="Genomic_DNA"/>
</dbReference>
<proteinExistence type="predicted"/>
<keyword evidence="1" id="KW-0472">Membrane</keyword>
<gene>
    <name evidence="2" type="ORF">WJX68_05850</name>
</gene>
<evidence type="ECO:0000313" key="3">
    <source>
        <dbReference type="Proteomes" id="UP001364211"/>
    </source>
</evidence>
<dbReference type="InterPro" id="IPR011047">
    <property type="entry name" value="Quinoprotein_ADH-like_sf"/>
</dbReference>
<dbReference type="Proteomes" id="UP001364211">
    <property type="component" value="Unassembled WGS sequence"/>
</dbReference>
<name>A0ABU8T467_9PSEU</name>
<evidence type="ECO:0008006" key="4">
    <source>
        <dbReference type="Google" id="ProtNLM"/>
    </source>
</evidence>
<reference evidence="2 3" key="1">
    <citation type="submission" date="2024-03" db="EMBL/GenBank/DDBJ databases">
        <title>Draft genome sequence of Pseudonocardia sp. DW16-2.</title>
        <authorList>
            <person name="Duangmal K."/>
        </authorList>
    </citation>
    <scope>NUCLEOTIDE SEQUENCE [LARGE SCALE GENOMIC DNA]</scope>
    <source>
        <strain evidence="2 3">DW16-2</strain>
    </source>
</reference>
<evidence type="ECO:0000256" key="1">
    <source>
        <dbReference type="SAM" id="Phobius"/>
    </source>
</evidence>
<comment type="caution">
    <text evidence="2">The sequence shown here is derived from an EMBL/GenBank/DDBJ whole genome shotgun (WGS) entry which is preliminary data.</text>
</comment>
<keyword evidence="1" id="KW-1133">Transmembrane helix</keyword>
<dbReference type="RefSeq" id="WP_340286778.1">
    <property type="nucleotide sequence ID" value="NZ_JBBJUP010000004.1"/>
</dbReference>